<sequence>MVVGMTFEGTGAAFGHLKKWTCTLHSGHRAHPLASRTDSDIGAILLPCQDDQFCWFHFHVKNLKNIFHSWESGWVTWGKRSRKTHGLYRTDKSRHTHTEMRHDTRDGERHTCPMFNTFDGKCRSLAQEVCSLGGHGRVGHSGGLIAKGAGIFAVIRGCGCCILCWFAKWHWVLVNGPQRWILSVQAFSWADSVSHTRKCEITKNDTLLPVLIANPAFHHHEMNYTTTTTTTKTRRPRRRPQCVHNNHREPQPQQIHANMSTTMHIRNHDHAQDSGSVQVESGNWMDVGEKPPD</sequence>
<name>B0DRY2_LACBS</name>
<dbReference type="EMBL" id="DS547129">
    <property type="protein sequence ID" value="EDR02605.1"/>
    <property type="molecule type" value="Genomic_DNA"/>
</dbReference>
<gene>
    <name evidence="2" type="ORF">LACBIDRAFT_332206</name>
</gene>
<dbReference type="HOGENOM" id="CLU_950183_0_0_1"/>
<reference evidence="2 3" key="1">
    <citation type="journal article" date="2008" name="Nature">
        <title>The genome of Laccaria bicolor provides insights into mycorrhizal symbiosis.</title>
        <authorList>
            <person name="Martin F."/>
            <person name="Aerts A."/>
            <person name="Ahren D."/>
            <person name="Brun A."/>
            <person name="Danchin E.G.J."/>
            <person name="Duchaussoy F."/>
            <person name="Gibon J."/>
            <person name="Kohler A."/>
            <person name="Lindquist E."/>
            <person name="Pereda V."/>
            <person name="Salamov A."/>
            <person name="Shapiro H.J."/>
            <person name="Wuyts J."/>
            <person name="Blaudez D."/>
            <person name="Buee M."/>
            <person name="Brokstein P."/>
            <person name="Canbaeck B."/>
            <person name="Cohen D."/>
            <person name="Courty P.E."/>
            <person name="Coutinho P.M."/>
            <person name="Delaruelle C."/>
            <person name="Detter J.C."/>
            <person name="Deveau A."/>
            <person name="DiFazio S."/>
            <person name="Duplessis S."/>
            <person name="Fraissinet-Tachet L."/>
            <person name="Lucic E."/>
            <person name="Frey-Klett P."/>
            <person name="Fourrey C."/>
            <person name="Feussner I."/>
            <person name="Gay G."/>
            <person name="Grimwood J."/>
            <person name="Hoegger P.J."/>
            <person name="Jain P."/>
            <person name="Kilaru S."/>
            <person name="Labbe J."/>
            <person name="Lin Y.C."/>
            <person name="Legue V."/>
            <person name="Le Tacon F."/>
            <person name="Marmeisse R."/>
            <person name="Melayah D."/>
            <person name="Montanini B."/>
            <person name="Muratet M."/>
            <person name="Nehls U."/>
            <person name="Niculita-Hirzel H."/>
            <person name="Oudot-Le Secq M.P."/>
            <person name="Peter M."/>
            <person name="Quesneville H."/>
            <person name="Rajashekar B."/>
            <person name="Reich M."/>
            <person name="Rouhier N."/>
            <person name="Schmutz J."/>
            <person name="Yin T."/>
            <person name="Chalot M."/>
            <person name="Henrissat B."/>
            <person name="Kuees U."/>
            <person name="Lucas S."/>
            <person name="Van de Peer Y."/>
            <person name="Podila G.K."/>
            <person name="Polle A."/>
            <person name="Pukkila P.J."/>
            <person name="Richardson P.M."/>
            <person name="Rouze P."/>
            <person name="Sanders I.R."/>
            <person name="Stajich J.E."/>
            <person name="Tunlid A."/>
            <person name="Tuskan G."/>
            <person name="Grigoriev I.V."/>
        </authorList>
    </citation>
    <scope>NUCLEOTIDE SEQUENCE [LARGE SCALE GENOMIC DNA]</scope>
    <source>
        <strain evidence="3">S238N-H82 / ATCC MYA-4686</strain>
    </source>
</reference>
<proteinExistence type="predicted"/>
<dbReference type="InParanoid" id="B0DRY2"/>
<feature type="region of interest" description="Disordered" evidence="1">
    <location>
        <begin position="270"/>
        <end position="293"/>
    </location>
</feature>
<dbReference type="GeneID" id="6082274"/>
<feature type="compositionally biased region" description="Basic residues" evidence="1">
    <location>
        <begin position="232"/>
        <end position="241"/>
    </location>
</feature>
<dbReference type="Proteomes" id="UP000001194">
    <property type="component" value="Unassembled WGS sequence"/>
</dbReference>
<evidence type="ECO:0000256" key="1">
    <source>
        <dbReference type="SAM" id="MobiDB-lite"/>
    </source>
</evidence>
<dbReference type="RefSeq" id="XP_001886649.1">
    <property type="nucleotide sequence ID" value="XM_001886614.1"/>
</dbReference>
<evidence type="ECO:0000313" key="3">
    <source>
        <dbReference type="Proteomes" id="UP000001194"/>
    </source>
</evidence>
<dbReference type="AlphaFoldDB" id="B0DRY2"/>
<organism evidence="3">
    <name type="scientific">Laccaria bicolor (strain S238N-H82 / ATCC MYA-4686)</name>
    <name type="common">Bicoloured deceiver</name>
    <name type="synonym">Laccaria laccata var. bicolor</name>
    <dbReference type="NCBI Taxonomy" id="486041"/>
    <lineage>
        <taxon>Eukaryota</taxon>
        <taxon>Fungi</taxon>
        <taxon>Dikarya</taxon>
        <taxon>Basidiomycota</taxon>
        <taxon>Agaricomycotina</taxon>
        <taxon>Agaricomycetes</taxon>
        <taxon>Agaricomycetidae</taxon>
        <taxon>Agaricales</taxon>
        <taxon>Agaricineae</taxon>
        <taxon>Hydnangiaceae</taxon>
        <taxon>Laccaria</taxon>
    </lineage>
</organism>
<accession>B0DRY2</accession>
<evidence type="ECO:0000313" key="2">
    <source>
        <dbReference type="EMBL" id="EDR02605.1"/>
    </source>
</evidence>
<feature type="region of interest" description="Disordered" evidence="1">
    <location>
        <begin position="226"/>
        <end position="253"/>
    </location>
</feature>
<dbReference type="KEGG" id="lbc:LACBIDRAFT_332206"/>
<protein>
    <submittedName>
        <fullName evidence="2">Predicted protein</fullName>
    </submittedName>
</protein>
<keyword evidence="3" id="KW-1185">Reference proteome</keyword>